<dbReference type="OrthoDB" id="6506259at2"/>
<dbReference type="Pfam" id="PF07437">
    <property type="entry name" value="YfaZ"/>
    <property type="match status" value="1"/>
</dbReference>
<gene>
    <name evidence="2" type="ORF">Xvie_01156</name>
</gene>
<name>A0A1Y2SHF5_9GAMM</name>
<sequence length="180" mass="18560">MKGFITIGTVSLLFITGAANAFSVDVQTGKHNTSTFVGIGDKNAGLSMTGNWTRSDHNGQLGSIGLGFGLPVWRLAVNVGAKGLYLSPKDGKDGAALAVGAGLSWAVLPCLSLYGEAYGSPSGLTSGMDSYTEASGGVRYTLFKPVHIDGGYRVIDIKGNNGNRSNKISDGFYAGIGVSF</sequence>
<dbReference type="RefSeq" id="WP_086108395.1">
    <property type="nucleotide sequence ID" value="NZ_CAWNGD010000084.1"/>
</dbReference>
<dbReference type="STRING" id="351656.Xvie_01156"/>
<evidence type="ECO:0000313" key="3">
    <source>
        <dbReference type="Proteomes" id="UP000194350"/>
    </source>
</evidence>
<protein>
    <submittedName>
        <fullName evidence="2">Porin</fullName>
    </submittedName>
</protein>
<dbReference type="EMBL" id="MUBJ01000004">
    <property type="protein sequence ID" value="OTA17311.1"/>
    <property type="molecule type" value="Genomic_DNA"/>
</dbReference>
<dbReference type="Proteomes" id="UP000194350">
    <property type="component" value="Unassembled WGS sequence"/>
</dbReference>
<reference evidence="2 3" key="1">
    <citation type="submission" date="2016-10" db="EMBL/GenBank/DDBJ databases">
        <title>Systematic genetic and metabolomic analysis of Xenorhabdus and Photorhabdus spp., highlights the requirements for a dual symbiotic and pathogenic life style.</title>
        <authorList>
            <person name="Tobias N.J."/>
            <person name="Wolff H."/>
            <person name="Djahanschiri B."/>
            <person name="Pidot S.J."/>
            <person name="Stinear T.P."/>
            <person name="Ebersberger I."/>
            <person name="Bode H.B."/>
        </authorList>
    </citation>
    <scope>NUCLEOTIDE SEQUENCE [LARGE SCALE GENOMIC DNA]</scope>
    <source>
        <strain evidence="2 3">DSM 22392</strain>
    </source>
</reference>
<keyword evidence="3" id="KW-1185">Reference proteome</keyword>
<evidence type="ECO:0000313" key="2">
    <source>
        <dbReference type="EMBL" id="OTA17311.1"/>
    </source>
</evidence>
<accession>A0A1Y2SHF5</accession>
<organism evidence="2 3">
    <name type="scientific">Xenorhabdus vietnamensis</name>
    <dbReference type="NCBI Taxonomy" id="351656"/>
    <lineage>
        <taxon>Bacteria</taxon>
        <taxon>Pseudomonadati</taxon>
        <taxon>Pseudomonadota</taxon>
        <taxon>Gammaproteobacteria</taxon>
        <taxon>Enterobacterales</taxon>
        <taxon>Morganellaceae</taxon>
        <taxon>Xenorhabdus</taxon>
    </lineage>
</organism>
<evidence type="ECO:0000256" key="1">
    <source>
        <dbReference type="SAM" id="SignalP"/>
    </source>
</evidence>
<comment type="caution">
    <text evidence="2">The sequence shown here is derived from an EMBL/GenBank/DDBJ whole genome shotgun (WGS) entry which is preliminary data.</text>
</comment>
<feature type="chain" id="PRO_5013164158" evidence="1">
    <location>
        <begin position="22"/>
        <end position="180"/>
    </location>
</feature>
<dbReference type="AlphaFoldDB" id="A0A1Y2SHF5"/>
<feature type="signal peptide" evidence="1">
    <location>
        <begin position="1"/>
        <end position="21"/>
    </location>
</feature>
<keyword evidence="1" id="KW-0732">Signal</keyword>
<dbReference type="InterPro" id="IPR009998">
    <property type="entry name" value="YfaZ"/>
</dbReference>
<proteinExistence type="predicted"/>